<dbReference type="InterPro" id="IPR039564">
    <property type="entry name" value="Peptidase_C39-like"/>
</dbReference>
<keyword evidence="4" id="KW-1185">Reference proteome</keyword>
<dbReference type="RefSeq" id="WP_013788259.1">
    <property type="nucleotide sequence ID" value="NC_015555.1"/>
</dbReference>
<dbReference type="Proteomes" id="UP000007239">
    <property type="component" value="Chromosome"/>
</dbReference>
<reference evidence="3" key="1">
    <citation type="submission" date="2011-05" db="EMBL/GenBank/DDBJ databases">
        <title>Complete sequence of Thermoanaerobacterium xylanolyticum LX-11.</title>
        <authorList>
            <consortium name="US DOE Joint Genome Institute"/>
            <person name="Lucas S."/>
            <person name="Han J."/>
            <person name="Lapidus A."/>
            <person name="Cheng J.-F."/>
            <person name="Goodwin L."/>
            <person name="Pitluck S."/>
            <person name="Peters L."/>
            <person name="Mikhailova N."/>
            <person name="Lu M."/>
            <person name="Han C."/>
            <person name="Tapia R."/>
            <person name="Land M."/>
            <person name="Hauser L."/>
            <person name="Kyrpides N."/>
            <person name="Ivanova N."/>
            <person name="Pagani I."/>
            <person name="Hemme C."/>
            <person name="Woyke T."/>
        </authorList>
    </citation>
    <scope>NUCLEOTIDE SEQUENCE</scope>
    <source>
        <strain evidence="3">LX-11</strain>
    </source>
</reference>
<name>F6BGX5_THEXL</name>
<feature type="domain" description="Peptidase C39-like" evidence="2">
    <location>
        <begin position="200"/>
        <end position="317"/>
    </location>
</feature>
<dbReference type="Pfam" id="PF13529">
    <property type="entry name" value="Peptidase_C39_2"/>
    <property type="match status" value="1"/>
</dbReference>
<sequence length="347" mass="39434">MLKKLVLLLLVVTLLTVSTFSFVFAMDNTVDKDVEVQIKNISNYGEFMIWNGEKISERINLYNSDDQLSAYLYNILHGNKIIGYVIVDPKTDKVVEYALGQSPYSDYLSEYIKAKSDKFNNKKITLLYDGPSNYGVAAGNEKSKSKEIFDFTYDSSVKLSVDTSKDAKNLLKTKNITTNVTALSSGKILYNVGTEQVVGNRSCGPVAAYNLLYFWAHNGYPKLITGNADNDIAQLAKDIGTTVGATPFLWYKNGLNQYTNRVYYGQFYTGDLVTSYDSIKNEINNNRPGTVLYLLHPYYGSHYVVFMGYTTNYWYVVHDGWNTNDVYRDFNYDKSYISNLAYTIWGM</sequence>
<dbReference type="eggNOG" id="ENOG5033J88">
    <property type="taxonomic scope" value="Bacteria"/>
</dbReference>
<evidence type="ECO:0000313" key="4">
    <source>
        <dbReference type="Proteomes" id="UP000007239"/>
    </source>
</evidence>
<dbReference type="AlphaFoldDB" id="F6BGX5"/>
<accession>F6BGX5</accession>
<protein>
    <recommendedName>
        <fullName evidence="2">Peptidase C39-like domain-containing protein</fullName>
    </recommendedName>
</protein>
<dbReference type="EMBL" id="CP002739">
    <property type="protein sequence ID" value="AEF17522.1"/>
    <property type="molecule type" value="Genomic_DNA"/>
</dbReference>
<evidence type="ECO:0000313" key="3">
    <source>
        <dbReference type="EMBL" id="AEF17522.1"/>
    </source>
</evidence>
<keyword evidence="1" id="KW-0732">Signal</keyword>
<evidence type="ECO:0000256" key="1">
    <source>
        <dbReference type="SAM" id="SignalP"/>
    </source>
</evidence>
<proteinExistence type="predicted"/>
<dbReference type="HOGENOM" id="CLU_705261_0_0_9"/>
<organism evidence="3 4">
    <name type="scientific">Thermoanaerobacterium xylanolyticum (strain ATCC 49914 / DSM 7097 / LX-11)</name>
    <dbReference type="NCBI Taxonomy" id="858215"/>
    <lineage>
        <taxon>Bacteria</taxon>
        <taxon>Bacillati</taxon>
        <taxon>Bacillota</taxon>
        <taxon>Clostridia</taxon>
        <taxon>Thermoanaerobacterales</taxon>
        <taxon>Thermoanaerobacteraceae</taxon>
        <taxon>Thermoanaerobacterium</taxon>
    </lineage>
</organism>
<dbReference type="KEGG" id="txy:Thexy_1490"/>
<feature type="signal peptide" evidence="1">
    <location>
        <begin position="1"/>
        <end position="25"/>
    </location>
</feature>
<feature type="chain" id="PRO_5003333618" description="Peptidase C39-like domain-containing protein" evidence="1">
    <location>
        <begin position="26"/>
        <end position="347"/>
    </location>
</feature>
<evidence type="ECO:0000259" key="2">
    <source>
        <dbReference type="Pfam" id="PF13529"/>
    </source>
</evidence>
<gene>
    <name evidence="3" type="ordered locus">Thexy_1490</name>
</gene>